<comment type="caution">
    <text evidence="1">The sequence shown here is derived from an EMBL/GenBank/DDBJ whole genome shotgun (WGS) entry which is preliminary data.</text>
</comment>
<dbReference type="EMBL" id="WLYX01000001">
    <property type="protein sequence ID" value="MTD33414.1"/>
    <property type="molecule type" value="Genomic_DNA"/>
</dbReference>
<dbReference type="AlphaFoldDB" id="A0A844GFE6"/>
<reference evidence="1 2" key="1">
    <citation type="submission" date="2019-11" db="EMBL/GenBank/DDBJ databases">
        <title>Draft genome sequence of Paludibacterium sp. dN18-1.</title>
        <authorList>
            <person name="Im W.-T."/>
        </authorList>
    </citation>
    <scope>NUCLEOTIDE SEQUENCE [LARGE SCALE GENOMIC DNA]</scope>
    <source>
        <strain evidence="2">dN 18-1</strain>
    </source>
</reference>
<sequence length="56" mass="6316">MFSFRPNALDTEGLSCTAKQVLYGAIRIALQRRSTALNILTFAEFYQRVGFLSVDD</sequence>
<protein>
    <submittedName>
        <fullName evidence="1">Uncharacterized protein</fullName>
    </submittedName>
</protein>
<gene>
    <name evidence="1" type="ORF">GKE73_10830</name>
</gene>
<accession>A0A844GFE6</accession>
<proteinExistence type="predicted"/>
<dbReference type="RefSeq" id="WP_230370329.1">
    <property type="nucleotide sequence ID" value="NZ_WLYX01000001.1"/>
</dbReference>
<evidence type="ECO:0000313" key="1">
    <source>
        <dbReference type="EMBL" id="MTD33414.1"/>
    </source>
</evidence>
<keyword evidence="2" id="KW-1185">Reference proteome</keyword>
<dbReference type="Proteomes" id="UP000446658">
    <property type="component" value="Unassembled WGS sequence"/>
</dbReference>
<name>A0A844GFE6_9NEIS</name>
<evidence type="ECO:0000313" key="2">
    <source>
        <dbReference type="Proteomes" id="UP000446658"/>
    </source>
</evidence>
<organism evidence="1 2">
    <name type="scientific">Paludibacterium denitrificans</name>
    <dbReference type="NCBI Taxonomy" id="2675226"/>
    <lineage>
        <taxon>Bacteria</taxon>
        <taxon>Pseudomonadati</taxon>
        <taxon>Pseudomonadota</taxon>
        <taxon>Betaproteobacteria</taxon>
        <taxon>Neisseriales</taxon>
        <taxon>Chromobacteriaceae</taxon>
        <taxon>Paludibacterium</taxon>
    </lineage>
</organism>